<dbReference type="KEGG" id="ypk:y3974"/>
<proteinExistence type="predicted"/>
<keyword evidence="1" id="KW-0812">Transmembrane</keyword>
<dbReference type="Proteomes" id="UP000002490">
    <property type="component" value="Chromosome"/>
</dbReference>
<dbReference type="AlphaFoldDB" id="Q8CK89"/>
<evidence type="ECO:0000313" key="3">
    <source>
        <dbReference type="Proteomes" id="UP000002490"/>
    </source>
</evidence>
<reference evidence="2 3" key="1">
    <citation type="journal article" date="2002" name="J. Bacteriol.">
        <title>Genome sequence of Yersinia pestis KIM.</title>
        <authorList>
            <person name="Deng W."/>
            <person name="Burland V."/>
            <person name="Plunkett G.III."/>
            <person name="Boutin A."/>
            <person name="Mayhew G.F."/>
            <person name="Liss P."/>
            <person name="Perna N.T."/>
            <person name="Rose D.J."/>
            <person name="Mau B."/>
            <person name="Zhou S."/>
            <person name="Schwartz D.C."/>
            <person name="Fetherston J.D."/>
            <person name="Lindler L.E."/>
            <person name="Brubaker R.R."/>
            <person name="Plana G.V."/>
            <person name="Straley S.C."/>
            <person name="McDonough K.A."/>
            <person name="Nilles M.L."/>
            <person name="Matson J.S."/>
            <person name="Blattner F.R."/>
            <person name="Perry R.D."/>
        </authorList>
    </citation>
    <scope>NUCLEOTIDE SEQUENCE [LARGE SCALE GENOMIC DNA]</scope>
    <source>
        <strain evidence="3">KIM10+ / Biovar Mediaevalis</strain>
    </source>
</reference>
<evidence type="ECO:0000256" key="1">
    <source>
        <dbReference type="SAM" id="Phobius"/>
    </source>
</evidence>
<feature type="transmembrane region" description="Helical" evidence="1">
    <location>
        <begin position="52"/>
        <end position="73"/>
    </location>
</feature>
<accession>Q8CK89</accession>
<keyword evidence="1" id="KW-1133">Transmembrane helix</keyword>
<dbReference type="EMBL" id="AE009952">
    <property type="protein sequence ID" value="AAM87518.1"/>
    <property type="molecule type" value="Genomic_DNA"/>
</dbReference>
<dbReference type="HOGENOM" id="CLU_2670321_0_0_6"/>
<gene>
    <name evidence="2" type="ordered locus">y3974</name>
</gene>
<evidence type="ECO:0000313" key="2">
    <source>
        <dbReference type="EMBL" id="AAM87518.1"/>
    </source>
</evidence>
<keyword evidence="1" id="KW-0472">Membrane</keyword>
<name>Q8CK89_YERPE</name>
<organism evidence="2 3">
    <name type="scientific">Yersinia pestis</name>
    <dbReference type="NCBI Taxonomy" id="632"/>
    <lineage>
        <taxon>Bacteria</taxon>
        <taxon>Pseudomonadati</taxon>
        <taxon>Pseudomonadota</taxon>
        <taxon>Gammaproteobacteria</taxon>
        <taxon>Enterobacterales</taxon>
        <taxon>Yersiniaceae</taxon>
        <taxon>Yersinia</taxon>
    </lineage>
</organism>
<dbReference type="DNASU" id="1148921"/>
<sequence>MISPTLGTKIGTDCSGNLPRCTHPHKKSRQITLLWRKNTDHLLMWTNMFIDLFIRLALMVTTLNTLHYFNLILTP</sequence>
<protein>
    <submittedName>
        <fullName evidence="2">Uncharacterized protein</fullName>
    </submittedName>
</protein>